<name>A0AAD0Q6E0_9ACTN</name>
<dbReference type="Proteomes" id="UP000253779">
    <property type="component" value="Chromosome"/>
</dbReference>
<dbReference type="AlphaFoldDB" id="A0AAD0Q6E0"/>
<accession>A0AAD0Q6E0</accession>
<protein>
    <submittedName>
        <fullName evidence="3">Acetyltransferase</fullName>
    </submittedName>
</protein>
<dbReference type="PRINTS" id="PR01543">
    <property type="entry name" value="ANATRNSFRASE"/>
</dbReference>
<dbReference type="PANTHER" id="PTHR11786:SF0">
    <property type="entry name" value="ARYLAMINE N-ACETYLTRANSFERASE 4-RELATED"/>
    <property type="match status" value="1"/>
</dbReference>
<evidence type="ECO:0000313" key="4">
    <source>
        <dbReference type="Proteomes" id="UP000253779"/>
    </source>
</evidence>
<dbReference type="EMBL" id="CP030930">
    <property type="protein sequence ID" value="AXI73211.1"/>
    <property type="molecule type" value="Genomic_DNA"/>
</dbReference>
<dbReference type="Pfam" id="PF00797">
    <property type="entry name" value="Acetyltransf_2"/>
    <property type="match status" value="1"/>
</dbReference>
<proteinExistence type="inferred from homology"/>
<evidence type="ECO:0000256" key="1">
    <source>
        <dbReference type="ARBA" id="ARBA00006547"/>
    </source>
</evidence>
<reference evidence="3 4" key="1">
    <citation type="submission" date="2018-07" db="EMBL/GenBank/DDBJ databases">
        <title>Complete genome sequence of soil actinomycete Streptomyces cavourensis tj430.</title>
        <authorList>
            <person name="Wang P."/>
            <person name="Huang Y."/>
        </authorList>
    </citation>
    <scope>NUCLEOTIDE SEQUENCE [LARGE SCALE GENOMIC DNA]</scope>
    <source>
        <strain evidence="3 4">TJ430</strain>
    </source>
</reference>
<evidence type="ECO:0000313" key="3">
    <source>
        <dbReference type="EMBL" id="AXI73211.1"/>
    </source>
</evidence>
<dbReference type="GO" id="GO:0016407">
    <property type="term" value="F:acetyltransferase activity"/>
    <property type="evidence" value="ECO:0007669"/>
    <property type="project" value="InterPro"/>
</dbReference>
<dbReference type="InterPro" id="IPR038765">
    <property type="entry name" value="Papain-like_cys_pep_sf"/>
</dbReference>
<dbReference type="Gene3D" id="3.30.2140.10">
    <property type="entry name" value="Arylamine N-acetyltransferase"/>
    <property type="match status" value="1"/>
</dbReference>
<evidence type="ECO:0000256" key="2">
    <source>
        <dbReference type="RuleBase" id="RU003452"/>
    </source>
</evidence>
<dbReference type="InterPro" id="IPR001447">
    <property type="entry name" value="Arylamine_N-AcTrfase"/>
</dbReference>
<organism evidence="3 4">
    <name type="scientific">Streptomyces cavourensis</name>
    <dbReference type="NCBI Taxonomy" id="67258"/>
    <lineage>
        <taxon>Bacteria</taxon>
        <taxon>Bacillati</taxon>
        <taxon>Actinomycetota</taxon>
        <taxon>Actinomycetes</taxon>
        <taxon>Kitasatosporales</taxon>
        <taxon>Streptomycetaceae</taxon>
        <taxon>Streptomyces</taxon>
    </lineage>
</organism>
<sequence length="268" mass="29731">MLDDATVDQYLKRIGAERPETADLPALRRLQERHVLSVPFENLDYHDGTPIQLDESVVDKIVHRGRGGGCYELNPAFGFLLQALGYDVEILPARTYSGEKLGPPLCHMVLRVTVDGERLLVDVGFGKCPRGPLHFGTRGEQADAHGVYELVPVGNGEVDVLLKGKPQYRVDDRPAGLDAFLPTLWWYRTAPDSPFLQYVFAAQVTAGGRVSIKENTLTVMENGERRTEELATDEAVVDAYRTHLGITVERAPKTTASYMGDEVDMYIS</sequence>
<dbReference type="PANTHER" id="PTHR11786">
    <property type="entry name" value="N-HYDROXYARYLAMINE O-ACETYLTRANSFERASE"/>
    <property type="match status" value="1"/>
</dbReference>
<dbReference type="Gene3D" id="2.40.128.150">
    <property type="entry name" value="Cysteine proteinases"/>
    <property type="match status" value="1"/>
</dbReference>
<comment type="similarity">
    <text evidence="1 2">Belongs to the arylamine N-acetyltransferase family.</text>
</comment>
<gene>
    <name evidence="3" type="ORF">DTW94_19610</name>
</gene>
<dbReference type="SUPFAM" id="SSF54001">
    <property type="entry name" value="Cysteine proteinases"/>
    <property type="match status" value="1"/>
</dbReference>
<dbReference type="RefSeq" id="WP_114932311.1">
    <property type="nucleotide sequence ID" value="NZ_CP030930.1"/>
</dbReference>